<dbReference type="RefSeq" id="WP_311823323.1">
    <property type="nucleotide sequence ID" value="NZ_JARPYF010000013.1"/>
</dbReference>
<protein>
    <submittedName>
        <fullName evidence="2">Uncharacterized protein</fullName>
    </submittedName>
</protein>
<feature type="region of interest" description="Disordered" evidence="1">
    <location>
        <begin position="337"/>
        <end position="382"/>
    </location>
</feature>
<feature type="compositionally biased region" description="Polar residues" evidence="1">
    <location>
        <begin position="364"/>
        <end position="373"/>
    </location>
</feature>
<reference evidence="2 3" key="1">
    <citation type="submission" date="2023-03" db="EMBL/GenBank/DDBJ databases">
        <authorList>
            <person name="Shen W."/>
            <person name="Cai J."/>
        </authorList>
    </citation>
    <scope>NUCLEOTIDE SEQUENCE [LARGE SCALE GENOMIC DNA]</scope>
    <source>
        <strain evidence="2 3">D6-4</strain>
    </source>
</reference>
<evidence type="ECO:0000256" key="1">
    <source>
        <dbReference type="SAM" id="MobiDB-lite"/>
    </source>
</evidence>
<gene>
    <name evidence="2" type="ORF">P7D85_18740</name>
</gene>
<dbReference type="EMBL" id="JARPYI010000013">
    <property type="protein sequence ID" value="MDT2601822.1"/>
    <property type="molecule type" value="Genomic_DNA"/>
</dbReference>
<evidence type="ECO:0000313" key="2">
    <source>
        <dbReference type="EMBL" id="MDT2601822.1"/>
    </source>
</evidence>
<feature type="compositionally biased region" description="Polar residues" evidence="1">
    <location>
        <begin position="233"/>
        <end position="249"/>
    </location>
</feature>
<accession>A0ABU3F3Y0</accession>
<name>A0ABU3F3Y0_9ENTE</name>
<organism evidence="2 3">
    <name type="scientific">Enterococcus hulanensis</name>
    <dbReference type="NCBI Taxonomy" id="2559929"/>
    <lineage>
        <taxon>Bacteria</taxon>
        <taxon>Bacillati</taxon>
        <taxon>Bacillota</taxon>
        <taxon>Bacilli</taxon>
        <taxon>Lactobacillales</taxon>
        <taxon>Enterococcaceae</taxon>
        <taxon>Enterococcus</taxon>
    </lineage>
</organism>
<comment type="caution">
    <text evidence="2">The sequence shown here is derived from an EMBL/GenBank/DDBJ whole genome shotgun (WGS) entry which is preliminary data.</text>
</comment>
<sequence>MTSQKLNQRQIFGMKKENLAKKINQYYSETRDLASVLEYIVAILVRNALVTSDFSLFMNELVRELYLSAEPNEVLRRMSPYFQDYFTKREWDAVIKRLFKSKTNYFQNTKTARENHKHLTKPNTKKVPLDDRQVAIESVFQDANGKNHKWTLRDADPLKEKKDFEPILAILTTLSIFENNGVRRFVQLVGSKRIFSEIEVIVEKKAKVKKAKSEKGVSKKNATKKSVTKKEQPQSAQKLPADSMNTQNRQMKRTTLPADFDPYSLSEEELVKLVESTIPADAVLKEFHFEYTDPKTGEVSQLPIGAQSDLDVGENSPNQNLTQRLSVNTPEKAAVAVSAKAGLATRNNDSGKSPMDNTAEDQPLENQSNSTLRNLLRRFRQK</sequence>
<evidence type="ECO:0000313" key="3">
    <source>
        <dbReference type="Proteomes" id="UP001252875"/>
    </source>
</evidence>
<feature type="region of interest" description="Disordered" evidence="1">
    <location>
        <begin position="211"/>
        <end position="250"/>
    </location>
</feature>
<keyword evidence="3" id="KW-1185">Reference proteome</keyword>
<dbReference type="Proteomes" id="UP001252875">
    <property type="component" value="Unassembled WGS sequence"/>
</dbReference>
<proteinExistence type="predicted"/>